<dbReference type="EMBL" id="QTSU01000002">
    <property type="protein sequence ID" value="RDZ27263.1"/>
    <property type="molecule type" value="Genomic_DNA"/>
</dbReference>
<dbReference type="OrthoDB" id="6028444at2"/>
<dbReference type="Proteomes" id="UP000264492">
    <property type="component" value="Unassembled WGS sequence"/>
</dbReference>
<evidence type="ECO:0008006" key="4">
    <source>
        <dbReference type="Google" id="ProtNLM"/>
    </source>
</evidence>
<accession>A0A371K014</accession>
<reference evidence="2 3" key="1">
    <citation type="submission" date="2018-08" db="EMBL/GenBank/DDBJ databases">
        <title>Lysobacter sp. zong2l5, whole genome shotgun sequence.</title>
        <authorList>
            <person name="Zhang X."/>
            <person name="Feng G."/>
            <person name="Zhu H."/>
        </authorList>
    </citation>
    <scope>NUCLEOTIDE SEQUENCE [LARGE SCALE GENOMIC DNA]</scope>
    <source>
        <strain evidence="3">zong2l5</strain>
    </source>
</reference>
<keyword evidence="3" id="KW-1185">Reference proteome</keyword>
<keyword evidence="1" id="KW-0732">Signal</keyword>
<gene>
    <name evidence="2" type="ORF">DX914_13530</name>
</gene>
<dbReference type="PROSITE" id="PS51257">
    <property type="entry name" value="PROKAR_LIPOPROTEIN"/>
    <property type="match status" value="1"/>
</dbReference>
<proteinExistence type="predicted"/>
<feature type="chain" id="PRO_5016868471" description="ABC-type transport auxiliary lipoprotein component domain-containing protein" evidence="1">
    <location>
        <begin position="20"/>
        <end position="184"/>
    </location>
</feature>
<dbReference type="RefSeq" id="WP_115859639.1">
    <property type="nucleotide sequence ID" value="NZ_QTSU01000002.1"/>
</dbReference>
<name>A0A371K014_9GAMM</name>
<sequence length="184" mass="19575">MSRALVLAVAAALALSACARPVNQVMVRSERLAAAAPVAARKLPRLSCAYRLTEVADLRADRNHAGGLGRHQLMLDDAPTLVREQLRKTGMAVADDPAADAATRQVSVQIKQLYLTQNQVTKIPVAVYSVQVDDQAPFVIRAQSATMNWNGSEDEAFEALSAALTDANAQLVATLNKGCAQPKG</sequence>
<protein>
    <recommendedName>
        <fullName evidence="4">ABC-type transport auxiliary lipoprotein component domain-containing protein</fullName>
    </recommendedName>
</protein>
<dbReference type="AlphaFoldDB" id="A0A371K014"/>
<feature type="signal peptide" evidence="1">
    <location>
        <begin position="1"/>
        <end position="19"/>
    </location>
</feature>
<organism evidence="2 3">
    <name type="scientific">Lysobacter silvisoli</name>
    <dbReference type="NCBI Taxonomy" id="2293254"/>
    <lineage>
        <taxon>Bacteria</taxon>
        <taxon>Pseudomonadati</taxon>
        <taxon>Pseudomonadota</taxon>
        <taxon>Gammaproteobacteria</taxon>
        <taxon>Lysobacterales</taxon>
        <taxon>Lysobacteraceae</taxon>
        <taxon>Lysobacter</taxon>
    </lineage>
</organism>
<evidence type="ECO:0000313" key="2">
    <source>
        <dbReference type="EMBL" id="RDZ27263.1"/>
    </source>
</evidence>
<evidence type="ECO:0000313" key="3">
    <source>
        <dbReference type="Proteomes" id="UP000264492"/>
    </source>
</evidence>
<comment type="caution">
    <text evidence="2">The sequence shown here is derived from an EMBL/GenBank/DDBJ whole genome shotgun (WGS) entry which is preliminary data.</text>
</comment>
<evidence type="ECO:0000256" key="1">
    <source>
        <dbReference type="SAM" id="SignalP"/>
    </source>
</evidence>